<sequence length="724" mass="79319">MAALDVPDTGLSLRRDQPDGLSPGPSTKTTQIMRLNLAQSTLDELVQSLRSEQKARIRLGRHQTLYYGSKAQHFRSSPEAHRSEVYSSNPADKENMYFTGVLSHSLEVQKAKDDTAATDEALANLEQSLNAFERGKESKKTHMITNILDVKALGAGDNRSSTGKQAARLARMPTSKIDVEKEKFFKNAANRSIPTSPALGVARSPASVPALTPTSAPSSQSKDRIRLEALKVPFIHLLAIRAVSVKFLARQTRSSQEDCLALARKYGTENRLDRDKFDLKDKSYRDLDVWNFPYPTQEDRQEAIENAISAFDRMRISRSDKLWQMLLPKEERGKGKVLSRLDLSRGPIKKAVTPRIQIQPSEDTGKEGYATGNETDRTNGRHTPNAAAGKLTPKLGATTQKKRVGDKDASAKRASTKAKNTTLTGRVTKKTEKKSTAKPDGKFKSAEYVHDSDEDDTDMADAPPPKHPEPEKVKPASTVSSKAPTPSKAATDSRSTAQKASKQEPERVHSKPSSSTTGTGSKTLPNSSRPSNSSPQKPSPLASSPPTNASDLDSTSGKSVQNASSSSSSPLITQISRNKPSSDASRVTKPAVKVNGTAQRLQGTGNPLKRKAGIDHDPSSLAPLNGRINGHLEAKRRRPPSVSSGSSTGSASPPLSQEILRQQLREKSQRFKQYYAKYRALHEALASQADPPRTELDKLERQHARLQRMKKEIWDEDRRLRSGL</sequence>
<comment type="caution">
    <text evidence="2">The sequence shown here is derived from an EMBL/GenBank/DDBJ whole genome shotgun (WGS) entry which is preliminary data.</text>
</comment>
<feature type="compositionally biased region" description="Polar residues" evidence="1">
    <location>
        <begin position="541"/>
        <end position="563"/>
    </location>
</feature>
<dbReference type="EMBL" id="JAVDPF010000037">
    <property type="protein sequence ID" value="KAL1868827.1"/>
    <property type="molecule type" value="Genomic_DNA"/>
</dbReference>
<dbReference type="Proteomes" id="UP001583193">
    <property type="component" value="Unassembled WGS sequence"/>
</dbReference>
<feature type="compositionally biased region" description="Low complexity" evidence="1">
    <location>
        <begin position="511"/>
        <end position="540"/>
    </location>
</feature>
<feature type="compositionally biased region" description="Polar residues" evidence="1">
    <location>
        <begin position="477"/>
        <end position="500"/>
    </location>
</feature>
<feature type="compositionally biased region" description="Polar residues" evidence="1">
    <location>
        <begin position="570"/>
        <end position="585"/>
    </location>
</feature>
<keyword evidence="3" id="KW-1185">Reference proteome</keyword>
<reference evidence="2 3" key="1">
    <citation type="journal article" date="2024" name="IMA Fungus">
        <title>IMA Genome - F19 : A genome assembly and annotation guide to empower mycologists, including annotated draft genome sequences of Ceratocystis pirilliformis, Diaporthe australafricana, Fusarium ophioides, Paecilomyces lecythidis, and Sporothrix stenoceras.</title>
        <authorList>
            <person name="Aylward J."/>
            <person name="Wilson A.M."/>
            <person name="Visagie C.M."/>
            <person name="Spraker J."/>
            <person name="Barnes I."/>
            <person name="Buitendag C."/>
            <person name="Ceriani C."/>
            <person name="Del Mar Angel L."/>
            <person name="du Plessis D."/>
            <person name="Fuchs T."/>
            <person name="Gasser K."/>
            <person name="Kramer D."/>
            <person name="Li W."/>
            <person name="Munsamy K."/>
            <person name="Piso A."/>
            <person name="Price J.L."/>
            <person name="Sonnekus B."/>
            <person name="Thomas C."/>
            <person name="van der Nest A."/>
            <person name="van Dijk A."/>
            <person name="van Heerden A."/>
            <person name="van Vuuren N."/>
            <person name="Yilmaz N."/>
            <person name="Duong T.A."/>
            <person name="van der Merwe N.A."/>
            <person name="Wingfield M.J."/>
            <person name="Wingfield B.D."/>
        </authorList>
    </citation>
    <scope>NUCLEOTIDE SEQUENCE [LARGE SCALE GENOMIC DNA]</scope>
    <source>
        <strain evidence="2 3">CMW 18167</strain>
    </source>
</reference>
<feature type="region of interest" description="Disordered" evidence="1">
    <location>
        <begin position="351"/>
        <end position="657"/>
    </location>
</feature>
<protein>
    <recommendedName>
        <fullName evidence="4">RING-type E3 ubiquitin transferase</fullName>
    </recommendedName>
</protein>
<accession>A0ABR3WZD4</accession>
<name>A0ABR3WZD4_9EURO</name>
<feature type="compositionally biased region" description="Basic and acidic residues" evidence="1">
    <location>
        <begin position="464"/>
        <end position="474"/>
    </location>
</feature>
<evidence type="ECO:0000313" key="3">
    <source>
        <dbReference type="Proteomes" id="UP001583193"/>
    </source>
</evidence>
<feature type="region of interest" description="Disordered" evidence="1">
    <location>
        <begin position="1"/>
        <end position="28"/>
    </location>
</feature>
<evidence type="ECO:0000313" key="2">
    <source>
        <dbReference type="EMBL" id="KAL1868827.1"/>
    </source>
</evidence>
<feature type="compositionally biased region" description="Low complexity" evidence="1">
    <location>
        <begin position="640"/>
        <end position="656"/>
    </location>
</feature>
<feature type="region of interest" description="Disordered" evidence="1">
    <location>
        <begin position="196"/>
        <end position="221"/>
    </location>
</feature>
<feature type="compositionally biased region" description="Basic and acidic residues" evidence="1">
    <location>
        <begin position="429"/>
        <end position="451"/>
    </location>
</feature>
<proteinExistence type="predicted"/>
<evidence type="ECO:0008006" key="4">
    <source>
        <dbReference type="Google" id="ProtNLM"/>
    </source>
</evidence>
<organism evidence="2 3">
    <name type="scientific">Paecilomyces lecythidis</name>
    <dbReference type="NCBI Taxonomy" id="3004212"/>
    <lineage>
        <taxon>Eukaryota</taxon>
        <taxon>Fungi</taxon>
        <taxon>Dikarya</taxon>
        <taxon>Ascomycota</taxon>
        <taxon>Pezizomycotina</taxon>
        <taxon>Eurotiomycetes</taxon>
        <taxon>Eurotiomycetidae</taxon>
        <taxon>Eurotiales</taxon>
        <taxon>Thermoascaceae</taxon>
        <taxon>Paecilomyces</taxon>
    </lineage>
</organism>
<evidence type="ECO:0000256" key="1">
    <source>
        <dbReference type="SAM" id="MobiDB-lite"/>
    </source>
</evidence>
<feature type="compositionally biased region" description="Polar residues" evidence="1">
    <location>
        <begin position="596"/>
        <end position="605"/>
    </location>
</feature>
<gene>
    <name evidence="2" type="ORF">Plec18167_008132</name>
</gene>